<sequence length="158" mass="17173">MLPPEERRLQTLGRLLTQPAGFPPTAWLCAPPDVSRWQPDMPAAVLLVAAAGQPVPTPPGLVRTLFMDEVQLVMERLVAQVPGAPAALRVSILARYKTHYEFPALTSHPDTLADHLAEAVRAGGLTPAAALAQLQRYFAHFTPDAAERILAQAFLRLK</sequence>
<keyword evidence="2" id="KW-1185">Reference proteome</keyword>
<name>A0A1M6WK46_9BACT</name>
<dbReference type="EMBL" id="FRAS01000008">
    <property type="protein sequence ID" value="SHK93974.1"/>
    <property type="molecule type" value="Genomic_DNA"/>
</dbReference>
<gene>
    <name evidence="1" type="ORF">SAMN02746009_01818</name>
</gene>
<dbReference type="Proteomes" id="UP000183947">
    <property type="component" value="Unassembled WGS sequence"/>
</dbReference>
<dbReference type="RefSeq" id="WP_073283495.1">
    <property type="nucleotide sequence ID" value="NZ_FRAS01000008.1"/>
</dbReference>
<evidence type="ECO:0000313" key="2">
    <source>
        <dbReference type="Proteomes" id="UP000183947"/>
    </source>
</evidence>
<dbReference type="AlphaFoldDB" id="A0A1M6WK46"/>
<protein>
    <submittedName>
        <fullName evidence="1">Uncharacterized protein</fullName>
    </submittedName>
</protein>
<organism evidence="1 2">
    <name type="scientific">Hymenobacter psychrotolerans DSM 18569</name>
    <dbReference type="NCBI Taxonomy" id="1121959"/>
    <lineage>
        <taxon>Bacteria</taxon>
        <taxon>Pseudomonadati</taxon>
        <taxon>Bacteroidota</taxon>
        <taxon>Cytophagia</taxon>
        <taxon>Cytophagales</taxon>
        <taxon>Hymenobacteraceae</taxon>
        <taxon>Hymenobacter</taxon>
    </lineage>
</organism>
<evidence type="ECO:0000313" key="1">
    <source>
        <dbReference type="EMBL" id="SHK93974.1"/>
    </source>
</evidence>
<reference evidence="2" key="1">
    <citation type="submission" date="2016-11" db="EMBL/GenBank/DDBJ databases">
        <authorList>
            <person name="Varghese N."/>
            <person name="Submissions S."/>
        </authorList>
    </citation>
    <scope>NUCLEOTIDE SEQUENCE [LARGE SCALE GENOMIC DNA]</scope>
    <source>
        <strain evidence="2">DSM 18569</strain>
    </source>
</reference>
<accession>A0A1M6WK46</accession>
<dbReference type="OrthoDB" id="882175at2"/>
<proteinExistence type="predicted"/>